<evidence type="ECO:0000256" key="1">
    <source>
        <dbReference type="SAM" id="MobiDB-lite"/>
    </source>
</evidence>
<proteinExistence type="predicted"/>
<sequence>MHPALSLFIRQYLWVLCAALVPVVITAFLSIPLSLGSHPGEPHQPDAMGYRHMT</sequence>
<evidence type="ECO:0000256" key="2">
    <source>
        <dbReference type="SAM" id="Phobius"/>
    </source>
</evidence>
<name>A0AAU7LMD3_9BURK</name>
<evidence type="ECO:0000313" key="3">
    <source>
        <dbReference type="EMBL" id="XBP68802.1"/>
    </source>
</evidence>
<keyword evidence="2" id="KW-1133">Transmembrane helix</keyword>
<feature type="transmembrane region" description="Helical" evidence="2">
    <location>
        <begin position="12"/>
        <end position="35"/>
    </location>
</feature>
<keyword evidence="2" id="KW-0812">Transmembrane</keyword>
<gene>
    <name evidence="3" type="ORF">ABLV49_12885</name>
</gene>
<dbReference type="EMBL" id="CP157675">
    <property type="protein sequence ID" value="XBP68802.1"/>
    <property type="molecule type" value="Genomic_DNA"/>
</dbReference>
<dbReference type="AlphaFoldDB" id="A0AAU7LMD3"/>
<accession>A0AAU7LMD3</accession>
<organism evidence="3">
    <name type="scientific">Polaromonas hydrogenivorans</name>
    <dbReference type="NCBI Taxonomy" id="335476"/>
    <lineage>
        <taxon>Bacteria</taxon>
        <taxon>Pseudomonadati</taxon>
        <taxon>Pseudomonadota</taxon>
        <taxon>Betaproteobacteria</taxon>
        <taxon>Burkholderiales</taxon>
        <taxon>Comamonadaceae</taxon>
        <taxon>Polaromonas</taxon>
    </lineage>
</organism>
<feature type="region of interest" description="Disordered" evidence="1">
    <location>
        <begin position="35"/>
        <end position="54"/>
    </location>
</feature>
<protein>
    <submittedName>
        <fullName evidence="3">Uncharacterized protein</fullName>
    </submittedName>
</protein>
<keyword evidence="2" id="KW-0472">Membrane</keyword>
<reference evidence="3" key="1">
    <citation type="submission" date="2024-05" db="EMBL/GenBank/DDBJ databases">
        <authorList>
            <person name="Bunk B."/>
            <person name="Swiderski J."/>
            <person name="Sproer C."/>
            <person name="Thiel V."/>
        </authorList>
    </citation>
    <scope>NUCLEOTIDE SEQUENCE</scope>
    <source>
        <strain evidence="3">DSM 17735</strain>
    </source>
</reference>
<dbReference type="RefSeq" id="WP_349276948.1">
    <property type="nucleotide sequence ID" value="NZ_CBCSCU010000022.1"/>
</dbReference>